<feature type="transmembrane region" description="Helical" evidence="1">
    <location>
        <begin position="38"/>
        <end position="56"/>
    </location>
</feature>
<dbReference type="Proteomes" id="UP000475385">
    <property type="component" value="Unassembled WGS sequence"/>
</dbReference>
<protein>
    <submittedName>
        <fullName evidence="2">Uncharacterized protein</fullName>
    </submittedName>
</protein>
<organism evidence="2 3">
    <name type="scientific">Falsiroseomonas algicola</name>
    <dbReference type="NCBI Taxonomy" id="2716930"/>
    <lineage>
        <taxon>Bacteria</taxon>
        <taxon>Pseudomonadati</taxon>
        <taxon>Pseudomonadota</taxon>
        <taxon>Alphaproteobacteria</taxon>
        <taxon>Acetobacterales</taxon>
        <taxon>Roseomonadaceae</taxon>
        <taxon>Falsiroseomonas</taxon>
    </lineage>
</organism>
<keyword evidence="3" id="KW-1185">Reference proteome</keyword>
<proteinExistence type="predicted"/>
<gene>
    <name evidence="2" type="ORF">G3576_29260</name>
</gene>
<evidence type="ECO:0000256" key="1">
    <source>
        <dbReference type="SAM" id="Phobius"/>
    </source>
</evidence>
<keyword evidence="1" id="KW-0812">Transmembrane</keyword>
<accession>A0A6M1LUL2</accession>
<reference evidence="2 3" key="1">
    <citation type="submission" date="2020-02" db="EMBL/GenBank/DDBJ databases">
        <authorList>
            <person name="Kim H.M."/>
            <person name="Jeon C.O."/>
        </authorList>
    </citation>
    <scope>NUCLEOTIDE SEQUENCE [LARGE SCALE GENOMIC DNA]</scope>
    <source>
        <strain evidence="2 3">PeD5</strain>
    </source>
</reference>
<dbReference type="AlphaFoldDB" id="A0A6M1LUL2"/>
<keyword evidence="1" id="KW-0472">Membrane</keyword>
<feature type="transmembrane region" description="Helical" evidence="1">
    <location>
        <begin position="12"/>
        <end position="32"/>
    </location>
</feature>
<keyword evidence="1" id="KW-1133">Transmembrane helix</keyword>
<reference evidence="2 3" key="2">
    <citation type="submission" date="2020-03" db="EMBL/GenBank/DDBJ databases">
        <title>Roseomonas stagni sp. nov., isolated from pond water in Japan.</title>
        <authorList>
            <person name="Furuhata K."/>
            <person name="Miyamoto H."/>
            <person name="Goto K."/>
        </authorList>
    </citation>
    <scope>NUCLEOTIDE SEQUENCE [LARGE SCALE GENOMIC DNA]</scope>
    <source>
        <strain evidence="2 3">PeD5</strain>
    </source>
</reference>
<name>A0A6M1LUL2_9PROT</name>
<feature type="transmembrane region" description="Helical" evidence="1">
    <location>
        <begin position="63"/>
        <end position="83"/>
    </location>
</feature>
<dbReference type="EMBL" id="JAAIKB010000025">
    <property type="protein sequence ID" value="NGM24131.1"/>
    <property type="molecule type" value="Genomic_DNA"/>
</dbReference>
<evidence type="ECO:0000313" key="3">
    <source>
        <dbReference type="Proteomes" id="UP000475385"/>
    </source>
</evidence>
<comment type="caution">
    <text evidence="2">The sequence shown here is derived from an EMBL/GenBank/DDBJ whole genome shotgun (WGS) entry which is preliminary data.</text>
</comment>
<evidence type="ECO:0000313" key="2">
    <source>
        <dbReference type="EMBL" id="NGM24131.1"/>
    </source>
</evidence>
<sequence>MTAIARPAANPRLAWVLRPTGLLLLLIGIAGYTLPAGPVHWTALIPAMLGGVALAASRLRHPYAAAGLGALVCVIALMGGGSALPQLPAVLAGEAGPATASRAATALVALLALAGLAHALIRGRKSA</sequence>
<dbReference type="RefSeq" id="WP_164698044.1">
    <property type="nucleotide sequence ID" value="NZ_JAAIKB010000025.1"/>
</dbReference>
<feature type="transmembrane region" description="Helical" evidence="1">
    <location>
        <begin position="103"/>
        <end position="121"/>
    </location>
</feature>